<dbReference type="RefSeq" id="WP_311706075.1">
    <property type="nucleotide sequence ID" value="NZ_JAVREL010000012.1"/>
</dbReference>
<gene>
    <name evidence="1" type="ORF">RM590_20340</name>
</gene>
<dbReference type="Proteomes" id="UP001183246">
    <property type="component" value="Unassembled WGS sequence"/>
</dbReference>
<dbReference type="EMBL" id="JAVREL010000012">
    <property type="protein sequence ID" value="MDT0344942.1"/>
    <property type="molecule type" value="Genomic_DNA"/>
</dbReference>
<protein>
    <submittedName>
        <fullName evidence="1">Uncharacterized protein</fullName>
    </submittedName>
</protein>
<evidence type="ECO:0000313" key="2">
    <source>
        <dbReference type="Proteomes" id="UP001183246"/>
    </source>
</evidence>
<keyword evidence="2" id="KW-1185">Reference proteome</keyword>
<organism evidence="1 2">
    <name type="scientific">Streptomyces litchfieldiae</name>
    <dbReference type="NCBI Taxonomy" id="3075543"/>
    <lineage>
        <taxon>Bacteria</taxon>
        <taxon>Bacillati</taxon>
        <taxon>Actinomycetota</taxon>
        <taxon>Actinomycetes</taxon>
        <taxon>Kitasatosporales</taxon>
        <taxon>Streptomycetaceae</taxon>
        <taxon>Streptomyces</taxon>
    </lineage>
</organism>
<reference evidence="2" key="1">
    <citation type="submission" date="2023-07" db="EMBL/GenBank/DDBJ databases">
        <title>30 novel species of actinomycetes from the DSMZ collection.</title>
        <authorList>
            <person name="Nouioui I."/>
        </authorList>
    </citation>
    <scope>NUCLEOTIDE SEQUENCE [LARGE SCALE GENOMIC DNA]</scope>
    <source>
        <strain evidence="2">DSM 44938</strain>
    </source>
</reference>
<proteinExistence type="predicted"/>
<comment type="caution">
    <text evidence="1">The sequence shown here is derived from an EMBL/GenBank/DDBJ whole genome shotgun (WGS) entry which is preliminary data.</text>
</comment>
<evidence type="ECO:0000313" key="1">
    <source>
        <dbReference type="EMBL" id="MDT0344942.1"/>
    </source>
</evidence>
<name>A0ABU2MTH7_9ACTN</name>
<sequence length="189" mass="20741">MTDAQAVLAGYVLALPAPREIYQNSQLVPAHFITVSRCLNPADRSTTRTGLDARPRLLAVGMLPDDARELLDEMTDTFAAPDEPGSDVANPLKLLPSGAPMPADCRLLGFEVVGVGWAMSEFHSWLCHSYEREVEEQLGIRPNAVGLLDTHENATRIRDWMEEQPPENAPEPVFWTVVAVAEIAELPLA</sequence>
<accession>A0ABU2MTH7</accession>